<protein>
    <submittedName>
        <fullName evidence="2">Uncharacterized protein</fullName>
    </submittedName>
</protein>
<dbReference type="AlphaFoldDB" id="A0A8D8WD14"/>
<keyword evidence="1" id="KW-0812">Transmembrane</keyword>
<accession>A0A8D8WD14</accession>
<name>A0A8D8WD14_9HEMI</name>
<keyword evidence="1" id="KW-0472">Membrane</keyword>
<evidence type="ECO:0000313" key="2">
    <source>
        <dbReference type="EMBL" id="CAG6653630.1"/>
    </source>
</evidence>
<proteinExistence type="predicted"/>
<dbReference type="EMBL" id="HBUF01174532">
    <property type="protein sequence ID" value="CAG6653630.1"/>
    <property type="molecule type" value="Transcribed_RNA"/>
</dbReference>
<sequence length="106" mass="12805">MFHVPCYFEVFFVGFLNFFVIGDFKFNFTVFDLGNQFSLIQPEFHYLFLYLHSLNSDSIHLKSAITYLIIYFVIFLLLKRPIFCHFLNLVPNFQAYKKKNLAFFQF</sequence>
<reference evidence="2" key="1">
    <citation type="submission" date="2021-05" db="EMBL/GenBank/DDBJ databases">
        <authorList>
            <person name="Alioto T."/>
            <person name="Alioto T."/>
            <person name="Gomez Garrido J."/>
        </authorList>
    </citation>
    <scope>NUCLEOTIDE SEQUENCE</scope>
</reference>
<evidence type="ECO:0000256" key="1">
    <source>
        <dbReference type="SAM" id="Phobius"/>
    </source>
</evidence>
<feature type="transmembrane region" description="Helical" evidence="1">
    <location>
        <begin position="59"/>
        <end position="78"/>
    </location>
</feature>
<keyword evidence="1" id="KW-1133">Transmembrane helix</keyword>
<organism evidence="2">
    <name type="scientific">Cacopsylla melanoneura</name>
    <dbReference type="NCBI Taxonomy" id="428564"/>
    <lineage>
        <taxon>Eukaryota</taxon>
        <taxon>Metazoa</taxon>
        <taxon>Ecdysozoa</taxon>
        <taxon>Arthropoda</taxon>
        <taxon>Hexapoda</taxon>
        <taxon>Insecta</taxon>
        <taxon>Pterygota</taxon>
        <taxon>Neoptera</taxon>
        <taxon>Paraneoptera</taxon>
        <taxon>Hemiptera</taxon>
        <taxon>Sternorrhyncha</taxon>
        <taxon>Psylloidea</taxon>
        <taxon>Psyllidae</taxon>
        <taxon>Psyllinae</taxon>
        <taxon>Cacopsylla</taxon>
    </lineage>
</organism>
<feature type="transmembrane region" description="Helical" evidence="1">
    <location>
        <begin position="7"/>
        <end position="26"/>
    </location>
</feature>